<sequence length="331" mass="38353">MYIYYSRRSTCNDEVILDVPGDQIHLKKVYISYNINYKALRRSDQRNSSRRSTCNDEVFPNGGNIASKLFDELSHSSFHFDESKNSVDFSISTKVNSLMVDTTDVDEKFTIMEQTIEALKKSIDDKNLQISQLMSKLDLYNSGVPLHNLTTQEKITIDSLAKSVDSQRAKQSTSFYVLWHRQIEEDVIILQFGSFEPVKVSTLKKTTNTSKVDDFSNEENGDTWTLVALRRQKHQGTSKLRLSKVDTKSSTNQLLQCKIIKSNTKSKYINASPQRVRRIVTLMEFFPEILLDMFEPYFQREKKTMILILVLRVMNFLPQTREAEEPRKAEL</sequence>
<proteinExistence type="predicted"/>
<accession>A0A9J6A5M6</accession>
<organism evidence="1 2">
    <name type="scientific">Solanum commersonii</name>
    <name type="common">Commerson's wild potato</name>
    <name type="synonym">Commerson's nightshade</name>
    <dbReference type="NCBI Taxonomy" id="4109"/>
    <lineage>
        <taxon>Eukaryota</taxon>
        <taxon>Viridiplantae</taxon>
        <taxon>Streptophyta</taxon>
        <taxon>Embryophyta</taxon>
        <taxon>Tracheophyta</taxon>
        <taxon>Spermatophyta</taxon>
        <taxon>Magnoliopsida</taxon>
        <taxon>eudicotyledons</taxon>
        <taxon>Gunneridae</taxon>
        <taxon>Pentapetalae</taxon>
        <taxon>asterids</taxon>
        <taxon>lamiids</taxon>
        <taxon>Solanales</taxon>
        <taxon>Solanaceae</taxon>
        <taxon>Solanoideae</taxon>
        <taxon>Solaneae</taxon>
        <taxon>Solanum</taxon>
    </lineage>
</organism>
<evidence type="ECO:0000313" key="2">
    <source>
        <dbReference type="Proteomes" id="UP000824120"/>
    </source>
</evidence>
<gene>
    <name evidence="1" type="ORF">H5410_004718</name>
</gene>
<dbReference type="Proteomes" id="UP000824120">
    <property type="component" value="Chromosome 2"/>
</dbReference>
<dbReference type="EMBL" id="JACXVP010000002">
    <property type="protein sequence ID" value="KAG5619500.1"/>
    <property type="molecule type" value="Genomic_DNA"/>
</dbReference>
<dbReference type="OrthoDB" id="1729438at2759"/>
<comment type="caution">
    <text evidence="1">The sequence shown here is derived from an EMBL/GenBank/DDBJ whole genome shotgun (WGS) entry which is preliminary data.</text>
</comment>
<dbReference type="AlphaFoldDB" id="A0A9J6A5M6"/>
<reference evidence="1 2" key="1">
    <citation type="submission" date="2020-09" db="EMBL/GenBank/DDBJ databases">
        <title>De no assembly of potato wild relative species, Solanum commersonii.</title>
        <authorList>
            <person name="Cho K."/>
        </authorList>
    </citation>
    <scope>NUCLEOTIDE SEQUENCE [LARGE SCALE GENOMIC DNA]</scope>
    <source>
        <strain evidence="1">LZ3.2</strain>
        <tissue evidence="1">Leaf</tissue>
    </source>
</reference>
<protein>
    <submittedName>
        <fullName evidence="1">Uncharacterized protein</fullName>
    </submittedName>
</protein>
<name>A0A9J6A5M6_SOLCO</name>
<evidence type="ECO:0000313" key="1">
    <source>
        <dbReference type="EMBL" id="KAG5619500.1"/>
    </source>
</evidence>
<keyword evidence="2" id="KW-1185">Reference proteome</keyword>